<keyword evidence="2" id="KW-1185">Reference proteome</keyword>
<accession>A0A8J5EWK1</accession>
<evidence type="ECO:0000313" key="1">
    <source>
        <dbReference type="EMBL" id="KAG6475236.1"/>
    </source>
</evidence>
<sequence>MGGAATLVGVKRVGDSMPREEWDDTMPLPGDIVQGVAPACSAGDDQEQRLAAYSAARTRSELSNLLSLLSRRSSSVWVKVQRGGVALELRARVTSYRGSNLYRRYTVMAAGDDRHVAVLGDMTPQRCTELQGESLKPLKRSKLKRKFQKFHLCETEMSRSVVNMDGISSAFDRKKNICYDWKKKKAIYLPDRNATLVSSILFKPFPTDRCVDAVTRRAMAWFSAAVSSGAPLVFVNVQTELFWSSSTVASRHNQQASKSSLLPVKQVLAVRLWFLPGTHEIPVLVSPEEGETRFGLDIKRTEEGFIYISSVSRGSAADRAGLLSLCDEASKSRNLLVISRLEGRGIIPAEASPEGLIRCCDQAGIKAALATAIRELEEVRLHVMAWPNHRPCSANCKMDAGHGLLLPPAVTSSPQNLHAKA</sequence>
<organism evidence="1 2">
    <name type="scientific">Zingiber officinale</name>
    <name type="common">Ginger</name>
    <name type="synonym">Amomum zingiber</name>
    <dbReference type="NCBI Taxonomy" id="94328"/>
    <lineage>
        <taxon>Eukaryota</taxon>
        <taxon>Viridiplantae</taxon>
        <taxon>Streptophyta</taxon>
        <taxon>Embryophyta</taxon>
        <taxon>Tracheophyta</taxon>
        <taxon>Spermatophyta</taxon>
        <taxon>Magnoliopsida</taxon>
        <taxon>Liliopsida</taxon>
        <taxon>Zingiberales</taxon>
        <taxon>Zingiberaceae</taxon>
        <taxon>Zingiber</taxon>
    </lineage>
</organism>
<gene>
    <name evidence="1" type="ORF">ZIOFF_064454</name>
</gene>
<dbReference type="InterPro" id="IPR036034">
    <property type="entry name" value="PDZ_sf"/>
</dbReference>
<dbReference type="SUPFAM" id="SSF50156">
    <property type="entry name" value="PDZ domain-like"/>
    <property type="match status" value="1"/>
</dbReference>
<reference evidence="1 2" key="1">
    <citation type="submission" date="2020-08" db="EMBL/GenBank/DDBJ databases">
        <title>Plant Genome Project.</title>
        <authorList>
            <person name="Zhang R.-G."/>
        </authorList>
    </citation>
    <scope>NUCLEOTIDE SEQUENCE [LARGE SCALE GENOMIC DNA]</scope>
    <source>
        <tissue evidence="1">Rhizome</tissue>
    </source>
</reference>
<dbReference type="EMBL" id="JACMSC010000018">
    <property type="protein sequence ID" value="KAG6475236.1"/>
    <property type="molecule type" value="Genomic_DNA"/>
</dbReference>
<protein>
    <submittedName>
        <fullName evidence="1">Uncharacterized protein</fullName>
    </submittedName>
</protein>
<comment type="caution">
    <text evidence="1">The sequence shown here is derived from an EMBL/GenBank/DDBJ whole genome shotgun (WGS) entry which is preliminary data.</text>
</comment>
<proteinExistence type="predicted"/>
<dbReference type="PANTHER" id="PTHR33984">
    <property type="entry name" value="OS02G0717600 PROTEIN"/>
    <property type="match status" value="1"/>
</dbReference>
<dbReference type="PANTHER" id="PTHR33984:SF10">
    <property type="entry name" value="S1 MOTIF DOMAIN-CONTAINING PROTEIN"/>
    <property type="match status" value="1"/>
</dbReference>
<dbReference type="Proteomes" id="UP000734854">
    <property type="component" value="Unassembled WGS sequence"/>
</dbReference>
<evidence type="ECO:0000313" key="2">
    <source>
        <dbReference type="Proteomes" id="UP000734854"/>
    </source>
</evidence>
<dbReference type="AlphaFoldDB" id="A0A8J5EWK1"/>
<name>A0A8J5EWK1_ZINOF</name>